<evidence type="ECO:0000259" key="2">
    <source>
        <dbReference type="Pfam" id="PF22747"/>
    </source>
</evidence>
<accession>A0A3R5V5T0</accession>
<dbReference type="OrthoDB" id="9797643at2"/>
<evidence type="ECO:0000313" key="4">
    <source>
        <dbReference type="Proteomes" id="UP000286268"/>
    </source>
</evidence>
<feature type="domain" description="DUF2089" evidence="1">
    <location>
        <begin position="41"/>
        <end position="86"/>
    </location>
</feature>
<dbReference type="Pfam" id="PF09862">
    <property type="entry name" value="DUF2089"/>
    <property type="match status" value="1"/>
</dbReference>
<feature type="domain" description="DUF2089" evidence="2">
    <location>
        <begin position="8"/>
        <end position="38"/>
    </location>
</feature>
<dbReference type="InterPro" id="IPR053957">
    <property type="entry name" value="DUF2089_Zn_ribbon"/>
</dbReference>
<proteinExistence type="predicted"/>
<dbReference type="AlphaFoldDB" id="A0A3R5V5T0"/>
<dbReference type="RefSeq" id="WP_128211371.1">
    <property type="nucleotide sequence ID" value="NZ_CP025746.1"/>
</dbReference>
<reference evidence="3 4" key="1">
    <citation type="submission" date="2018-01" db="EMBL/GenBank/DDBJ databases">
        <title>Genome Sequencing and Assembly of Anaerobacter polyendosporus strain CT4.</title>
        <authorList>
            <person name="Tachaapaikoon C."/>
            <person name="Sutheeworapong S."/>
            <person name="Jenjaroenpun P."/>
            <person name="Wongsurawat T."/>
            <person name="Nookeaw I."/>
            <person name="Cheawchanlertfa P."/>
            <person name="Kosugi A."/>
            <person name="Cheevadhanarak S."/>
            <person name="Ratanakhanokchai K."/>
        </authorList>
    </citation>
    <scope>NUCLEOTIDE SEQUENCE [LARGE SCALE GENOMIC DNA]</scope>
    <source>
        <strain evidence="3 4">CT4</strain>
    </source>
</reference>
<evidence type="ECO:0008006" key="5">
    <source>
        <dbReference type="Google" id="ProtNLM"/>
    </source>
</evidence>
<name>A0A3R5V5T0_9CLOT</name>
<dbReference type="InterPro" id="IPR018658">
    <property type="entry name" value="DUF2089"/>
</dbReference>
<dbReference type="Proteomes" id="UP000286268">
    <property type="component" value="Chromosome"/>
</dbReference>
<organism evidence="3 4">
    <name type="scientific">Clostridium manihotivorum</name>
    <dbReference type="NCBI Taxonomy" id="2320868"/>
    <lineage>
        <taxon>Bacteria</taxon>
        <taxon>Bacillati</taxon>
        <taxon>Bacillota</taxon>
        <taxon>Clostridia</taxon>
        <taxon>Eubacteriales</taxon>
        <taxon>Clostridiaceae</taxon>
        <taxon>Clostridium</taxon>
    </lineage>
</organism>
<evidence type="ECO:0000259" key="1">
    <source>
        <dbReference type="Pfam" id="PF09862"/>
    </source>
</evidence>
<sequence>MYKAISKCPICGGLLRVTKLKCAKCNTTIENEFSFSKFESLSKEQLAFVEVFLKCRGNIKDVEKELGISYPTVRAKLDEVINELGLKEDNEKQKNDEILDKLERGEISAEEAASLLRRNN</sequence>
<dbReference type="EMBL" id="CP025746">
    <property type="protein sequence ID" value="QAA30908.1"/>
    <property type="molecule type" value="Genomic_DNA"/>
</dbReference>
<dbReference type="KEGG" id="cmah:C1I91_04085"/>
<evidence type="ECO:0000313" key="3">
    <source>
        <dbReference type="EMBL" id="QAA30908.1"/>
    </source>
</evidence>
<dbReference type="Pfam" id="PF22747">
    <property type="entry name" value="Zn_ribbon_DUF2089"/>
    <property type="match status" value="1"/>
</dbReference>
<gene>
    <name evidence="3" type="ORF">C1I91_04085</name>
</gene>
<keyword evidence="4" id="KW-1185">Reference proteome</keyword>
<protein>
    <recommendedName>
        <fullName evidence="5">DUF2089 domain-containing protein</fullName>
    </recommendedName>
</protein>